<feature type="chain" id="PRO_5001517287" description="Single domain-containing protein" evidence="1">
    <location>
        <begin position="26"/>
        <end position="113"/>
    </location>
</feature>
<sequence length="113" mass="12608">MSRKASVCKAIKLIVLFAPLCLTSGVKYVSKQYALTFEDGKCKFEGLNMPYGGEGFLYGCMFLKCDYENKTVTMYGCPPPPYVLPLSDYGADSNDIWPNCCPGYEIQEQLCEP</sequence>
<evidence type="ECO:0008006" key="3">
    <source>
        <dbReference type="Google" id="ProtNLM"/>
    </source>
</evidence>
<proteinExistence type="evidence at transcript level"/>
<evidence type="ECO:0000256" key="1">
    <source>
        <dbReference type="SAM" id="SignalP"/>
    </source>
</evidence>
<feature type="signal peptide" evidence="1">
    <location>
        <begin position="1"/>
        <end position="25"/>
    </location>
</feature>
<name>A0A023G9D8_AMBTT</name>
<keyword evidence="1" id="KW-0732">Signal</keyword>
<reference evidence="2" key="1">
    <citation type="submission" date="2014-03" db="EMBL/GenBank/DDBJ databases">
        <title>The sialotranscriptome of Amblyomma triste, Amblyomma parvum and Amblyomma cajennense ticks, uncovered by 454-based RNA-seq.</title>
        <authorList>
            <person name="Garcia G.R."/>
            <person name="Gardinassi L.G."/>
            <person name="Ribeiro J.M."/>
            <person name="Anatriello E."/>
            <person name="Ferreira B.R."/>
            <person name="Moreira H.N."/>
            <person name="Mafra C."/>
            <person name="Olegario M.M."/>
            <person name="Szabo P.J."/>
            <person name="Miranda-Santos I.K."/>
            <person name="Maruyama S.R."/>
        </authorList>
    </citation>
    <scope>NUCLEOTIDE SEQUENCE</scope>
    <source>
        <strain evidence="2">Mato Grasso do Sul</strain>
        <tissue evidence="2">Salivary glands</tissue>
    </source>
</reference>
<accession>A0A023G9D8</accession>
<dbReference type="AlphaFoldDB" id="A0A023G9D8"/>
<organism evidence="2">
    <name type="scientific">Amblyomma triste</name>
    <name type="common">Neotropical tick</name>
    <dbReference type="NCBI Taxonomy" id="251400"/>
    <lineage>
        <taxon>Eukaryota</taxon>
        <taxon>Metazoa</taxon>
        <taxon>Ecdysozoa</taxon>
        <taxon>Arthropoda</taxon>
        <taxon>Chelicerata</taxon>
        <taxon>Arachnida</taxon>
        <taxon>Acari</taxon>
        <taxon>Parasitiformes</taxon>
        <taxon>Ixodida</taxon>
        <taxon>Ixodoidea</taxon>
        <taxon>Ixodidae</taxon>
        <taxon>Amblyomminae</taxon>
        <taxon>Amblyomma</taxon>
    </lineage>
</organism>
<dbReference type="EMBL" id="GBBM01004981">
    <property type="protein sequence ID" value="JAC30437.1"/>
    <property type="molecule type" value="mRNA"/>
</dbReference>
<evidence type="ECO:0000313" key="2">
    <source>
        <dbReference type="EMBL" id="JAC30437.1"/>
    </source>
</evidence>
<protein>
    <recommendedName>
        <fullName evidence="3">Single domain-containing protein</fullName>
    </recommendedName>
</protein>